<dbReference type="InterPro" id="IPR036631">
    <property type="entry name" value="MGMT_N_sf"/>
</dbReference>
<evidence type="ECO:0000256" key="6">
    <source>
        <dbReference type="ARBA" id="ARBA00022763"/>
    </source>
</evidence>
<dbReference type="InterPro" id="IPR014048">
    <property type="entry name" value="MethylDNA_cys_MeTrfase_DNA-bd"/>
</dbReference>
<protein>
    <recommendedName>
        <fullName evidence="9">Methylated-DNA--protein-cysteine methyltransferase</fullName>
        <ecNumber evidence="9">2.1.1.63</ecNumber>
    </recommendedName>
    <alternativeName>
        <fullName evidence="9">6-O-methylguanine-DNA methyltransferase</fullName>
        <shortName evidence="9">MGMT</shortName>
    </alternativeName>
    <alternativeName>
        <fullName evidence="9">O-6-methylguanine-DNA-alkyltransferase</fullName>
    </alternativeName>
</protein>
<accession>A0A9X4LXW5</accession>
<keyword evidence="5 9" id="KW-0808">Transferase</keyword>
<dbReference type="Gene3D" id="1.10.10.10">
    <property type="entry name" value="Winged helix-like DNA-binding domain superfamily/Winged helix DNA-binding domain"/>
    <property type="match status" value="1"/>
</dbReference>
<reference evidence="12" key="1">
    <citation type="submission" date="2022-08" db="EMBL/GenBank/DDBJ databases">
        <title>Genome analysis of Corynebacteriales strain.</title>
        <authorList>
            <person name="Lee S.D."/>
        </authorList>
    </citation>
    <scope>NUCLEOTIDE SEQUENCE</scope>
    <source>
        <strain evidence="12">D3-21</strain>
    </source>
</reference>
<dbReference type="Gene3D" id="3.30.160.70">
    <property type="entry name" value="Methylated DNA-protein cysteine methyltransferase domain"/>
    <property type="match status" value="1"/>
</dbReference>
<evidence type="ECO:0000256" key="8">
    <source>
        <dbReference type="ARBA" id="ARBA00049348"/>
    </source>
</evidence>
<dbReference type="Pfam" id="PF01035">
    <property type="entry name" value="DNA_binding_1"/>
    <property type="match status" value="1"/>
</dbReference>
<comment type="similarity">
    <text evidence="2 9">Belongs to the MGMT family.</text>
</comment>
<feature type="domain" description="Methylated-DNA-[protein]-cysteine S-methyltransferase DNA binding" evidence="10">
    <location>
        <begin position="120"/>
        <end position="198"/>
    </location>
</feature>
<name>A0A9X4LXW5_9ACTN</name>
<evidence type="ECO:0000259" key="10">
    <source>
        <dbReference type="Pfam" id="PF01035"/>
    </source>
</evidence>
<gene>
    <name evidence="12" type="ORF">NVS88_07420</name>
</gene>
<dbReference type="FunFam" id="1.10.10.10:FF:000214">
    <property type="entry name" value="Methylated-DNA--protein-cysteine methyltransferase"/>
    <property type="match status" value="1"/>
</dbReference>
<evidence type="ECO:0000256" key="5">
    <source>
        <dbReference type="ARBA" id="ARBA00022679"/>
    </source>
</evidence>
<comment type="miscellaneous">
    <text evidence="9">This enzyme catalyzes only one turnover and therefore is not strictly catalytic. According to one definition, an enzyme is a biocatalyst that acts repeatedly and over many reaction cycles.</text>
</comment>
<dbReference type="AlphaFoldDB" id="A0A9X4LXW5"/>
<dbReference type="GO" id="GO:0005737">
    <property type="term" value="C:cytoplasm"/>
    <property type="evidence" value="ECO:0007669"/>
    <property type="project" value="UniProtKB-SubCell"/>
</dbReference>
<dbReference type="RefSeq" id="WP_332519569.1">
    <property type="nucleotide sequence ID" value="NZ_JANRHA010000004.1"/>
</dbReference>
<comment type="caution">
    <text evidence="12">The sequence shown here is derived from an EMBL/GenBank/DDBJ whole genome shotgun (WGS) entry which is preliminary data.</text>
</comment>
<dbReference type="CDD" id="cd06445">
    <property type="entry name" value="ATase"/>
    <property type="match status" value="1"/>
</dbReference>
<feature type="domain" description="Methylguanine DNA methyltransferase ribonuclease-like" evidence="11">
    <location>
        <begin position="38"/>
        <end position="114"/>
    </location>
</feature>
<dbReference type="SUPFAM" id="SSF53155">
    <property type="entry name" value="Methylated DNA-protein cysteine methyltransferase domain"/>
    <property type="match status" value="1"/>
</dbReference>
<evidence type="ECO:0000259" key="11">
    <source>
        <dbReference type="Pfam" id="PF02870"/>
    </source>
</evidence>
<keyword evidence="3 9" id="KW-0963">Cytoplasm</keyword>
<evidence type="ECO:0000256" key="3">
    <source>
        <dbReference type="ARBA" id="ARBA00022490"/>
    </source>
</evidence>
<dbReference type="HAMAP" id="MF_00772">
    <property type="entry name" value="OGT"/>
    <property type="match status" value="1"/>
</dbReference>
<dbReference type="PANTHER" id="PTHR10815">
    <property type="entry name" value="METHYLATED-DNA--PROTEIN-CYSTEINE METHYLTRANSFERASE"/>
    <property type="match status" value="1"/>
</dbReference>
<dbReference type="PROSITE" id="PS00374">
    <property type="entry name" value="MGMT"/>
    <property type="match status" value="1"/>
</dbReference>
<organism evidence="12 13">
    <name type="scientific">Speluncibacter jeojiensis</name>
    <dbReference type="NCBI Taxonomy" id="2710754"/>
    <lineage>
        <taxon>Bacteria</taxon>
        <taxon>Bacillati</taxon>
        <taxon>Actinomycetota</taxon>
        <taxon>Actinomycetes</taxon>
        <taxon>Mycobacteriales</taxon>
        <taxon>Speluncibacteraceae</taxon>
        <taxon>Speluncibacter</taxon>
    </lineage>
</organism>
<evidence type="ECO:0000313" key="12">
    <source>
        <dbReference type="EMBL" id="MDG3014385.1"/>
    </source>
</evidence>
<dbReference type="InterPro" id="IPR001497">
    <property type="entry name" value="MethylDNA_cys_MeTrfase_AS"/>
</dbReference>
<dbReference type="GO" id="GO:0006307">
    <property type="term" value="P:DNA alkylation repair"/>
    <property type="evidence" value="ECO:0007669"/>
    <property type="project" value="UniProtKB-UniRule"/>
</dbReference>
<comment type="subcellular location">
    <subcellularLocation>
        <location evidence="9">Cytoplasm</location>
    </subcellularLocation>
</comment>
<sequence length="199" mass="21568">MTIDKPLLDALDGPAQDARRLHDRLVTEAGDRDLLDVAYRTVDSPVGRLLLAATPRGLVRVAFALEDHDAVLSRLAADVSPRVLEAPGRLDGAARELDEYFAGRRTVFDLDLDLQLTHGFRREVVARLPQIAYGSTATYSAVAQLVGRPKAVRAVGSACANNPLPLVVPCHRVVRTDGSIGHYLGGSEVKRELLRMEAA</sequence>
<keyword evidence="7 9" id="KW-0234">DNA repair</keyword>
<dbReference type="EMBL" id="JANRHA010000004">
    <property type="protein sequence ID" value="MDG3014385.1"/>
    <property type="molecule type" value="Genomic_DNA"/>
</dbReference>
<keyword evidence="13" id="KW-1185">Reference proteome</keyword>
<evidence type="ECO:0000256" key="4">
    <source>
        <dbReference type="ARBA" id="ARBA00022603"/>
    </source>
</evidence>
<keyword evidence="4 9" id="KW-0489">Methyltransferase</keyword>
<dbReference type="SUPFAM" id="SSF46767">
    <property type="entry name" value="Methylated DNA-protein cysteine methyltransferase, C-terminal domain"/>
    <property type="match status" value="1"/>
</dbReference>
<dbReference type="InterPro" id="IPR036388">
    <property type="entry name" value="WH-like_DNA-bd_sf"/>
</dbReference>
<evidence type="ECO:0000256" key="1">
    <source>
        <dbReference type="ARBA" id="ARBA00001286"/>
    </source>
</evidence>
<dbReference type="Pfam" id="PF02870">
    <property type="entry name" value="Methyltransf_1N"/>
    <property type="match status" value="1"/>
</dbReference>
<comment type="function">
    <text evidence="9">Involved in the cellular defense against the biological effects of O6-methylguanine (O6-MeG) and O4-methylthymine (O4-MeT) in DNA. Repairs the methylated nucleobase in DNA by stoichiometrically transferring the methyl group to a cysteine residue in the enzyme. This is a suicide reaction: the enzyme is irreversibly inactivated.</text>
</comment>
<dbReference type="Proteomes" id="UP001152755">
    <property type="component" value="Unassembled WGS sequence"/>
</dbReference>
<dbReference type="GO" id="GO:0003908">
    <property type="term" value="F:methylated-DNA-[protein]-cysteine S-methyltransferase activity"/>
    <property type="evidence" value="ECO:0007669"/>
    <property type="project" value="UniProtKB-UniRule"/>
</dbReference>
<dbReference type="InterPro" id="IPR023546">
    <property type="entry name" value="MGMT"/>
</dbReference>
<proteinExistence type="inferred from homology"/>
<evidence type="ECO:0000256" key="7">
    <source>
        <dbReference type="ARBA" id="ARBA00023204"/>
    </source>
</evidence>
<dbReference type="NCBIfam" id="TIGR00589">
    <property type="entry name" value="ogt"/>
    <property type="match status" value="1"/>
</dbReference>
<dbReference type="GO" id="GO:0032259">
    <property type="term" value="P:methylation"/>
    <property type="evidence" value="ECO:0007669"/>
    <property type="project" value="UniProtKB-KW"/>
</dbReference>
<evidence type="ECO:0000313" key="13">
    <source>
        <dbReference type="Proteomes" id="UP001152755"/>
    </source>
</evidence>
<evidence type="ECO:0000256" key="9">
    <source>
        <dbReference type="HAMAP-Rule" id="MF_00772"/>
    </source>
</evidence>
<dbReference type="InterPro" id="IPR008332">
    <property type="entry name" value="MethylG_MeTrfase_N"/>
</dbReference>
<evidence type="ECO:0000256" key="2">
    <source>
        <dbReference type="ARBA" id="ARBA00008711"/>
    </source>
</evidence>
<feature type="active site" description="Nucleophile; methyl group acceptor" evidence="9">
    <location>
        <position position="170"/>
    </location>
</feature>
<dbReference type="EC" id="2.1.1.63" evidence="9"/>
<dbReference type="InterPro" id="IPR036217">
    <property type="entry name" value="MethylDNA_cys_MeTrfase_DNAb"/>
</dbReference>
<comment type="catalytic activity">
    <reaction evidence="8 9">
        <text>a 6-O-methyl-2'-deoxyguanosine in DNA + L-cysteinyl-[protein] = S-methyl-L-cysteinyl-[protein] + a 2'-deoxyguanosine in DNA</text>
        <dbReference type="Rhea" id="RHEA:24000"/>
        <dbReference type="Rhea" id="RHEA-COMP:10131"/>
        <dbReference type="Rhea" id="RHEA-COMP:10132"/>
        <dbReference type="Rhea" id="RHEA-COMP:11367"/>
        <dbReference type="Rhea" id="RHEA-COMP:11368"/>
        <dbReference type="ChEBI" id="CHEBI:29950"/>
        <dbReference type="ChEBI" id="CHEBI:82612"/>
        <dbReference type="ChEBI" id="CHEBI:85445"/>
        <dbReference type="ChEBI" id="CHEBI:85448"/>
        <dbReference type="EC" id="2.1.1.63"/>
    </reaction>
</comment>
<keyword evidence="6 9" id="KW-0227">DNA damage</keyword>
<comment type="catalytic activity">
    <reaction evidence="1 9">
        <text>a 4-O-methyl-thymidine in DNA + L-cysteinyl-[protein] = a thymidine in DNA + S-methyl-L-cysteinyl-[protein]</text>
        <dbReference type="Rhea" id="RHEA:53428"/>
        <dbReference type="Rhea" id="RHEA-COMP:10131"/>
        <dbReference type="Rhea" id="RHEA-COMP:10132"/>
        <dbReference type="Rhea" id="RHEA-COMP:13555"/>
        <dbReference type="Rhea" id="RHEA-COMP:13556"/>
        <dbReference type="ChEBI" id="CHEBI:29950"/>
        <dbReference type="ChEBI" id="CHEBI:82612"/>
        <dbReference type="ChEBI" id="CHEBI:137386"/>
        <dbReference type="ChEBI" id="CHEBI:137387"/>
        <dbReference type="EC" id="2.1.1.63"/>
    </reaction>
</comment>
<dbReference type="PANTHER" id="PTHR10815:SF5">
    <property type="entry name" value="METHYLATED-DNA--PROTEIN-CYSTEINE METHYLTRANSFERASE"/>
    <property type="match status" value="1"/>
</dbReference>